<name>A0ABY2R6W7_9FLAO</name>
<keyword evidence="1" id="KW-0812">Transmembrane</keyword>
<evidence type="ECO:0000256" key="1">
    <source>
        <dbReference type="SAM" id="Phobius"/>
    </source>
</evidence>
<proteinExistence type="predicted"/>
<evidence type="ECO:0008006" key="4">
    <source>
        <dbReference type="Google" id="ProtNLM"/>
    </source>
</evidence>
<gene>
    <name evidence="2" type="ORF">EK417_10240</name>
</gene>
<keyword evidence="1" id="KW-0472">Membrane</keyword>
<feature type="transmembrane region" description="Helical" evidence="1">
    <location>
        <begin position="6"/>
        <end position="27"/>
    </location>
</feature>
<evidence type="ECO:0000313" key="2">
    <source>
        <dbReference type="EMBL" id="THV59821.1"/>
    </source>
</evidence>
<organism evidence="2 3">
    <name type="scientific">Chryseobacterium candidae</name>
    <dbReference type="NCBI Taxonomy" id="1978493"/>
    <lineage>
        <taxon>Bacteria</taxon>
        <taxon>Pseudomonadati</taxon>
        <taxon>Bacteroidota</taxon>
        <taxon>Flavobacteriia</taxon>
        <taxon>Flavobacteriales</taxon>
        <taxon>Weeksellaceae</taxon>
        <taxon>Chryseobacterium group</taxon>
        <taxon>Chryseobacterium</taxon>
    </lineage>
</organism>
<keyword evidence="3" id="KW-1185">Reference proteome</keyword>
<reference evidence="2 3" key="1">
    <citation type="submission" date="2019-01" db="EMBL/GenBank/DDBJ databases">
        <authorList>
            <person name="B I."/>
            <person name="Ch S."/>
            <person name="Ch V.R."/>
        </authorList>
    </citation>
    <scope>NUCLEOTIDE SEQUENCE [LARGE SCALE GENOMIC DNA]</scope>
    <source>
        <strain evidence="2 3">JC507</strain>
    </source>
</reference>
<keyword evidence="1" id="KW-1133">Transmembrane helix</keyword>
<comment type="caution">
    <text evidence="2">The sequence shown here is derived from an EMBL/GenBank/DDBJ whole genome shotgun (WGS) entry which is preliminary data.</text>
</comment>
<evidence type="ECO:0000313" key="3">
    <source>
        <dbReference type="Proteomes" id="UP000306038"/>
    </source>
</evidence>
<dbReference type="EMBL" id="SDLV01000019">
    <property type="protein sequence ID" value="THV59821.1"/>
    <property type="molecule type" value="Genomic_DNA"/>
</dbReference>
<protein>
    <recommendedName>
        <fullName evidence="4">Lipoprotein</fullName>
    </recommendedName>
</protein>
<sequence>MKYPKLFFIFSMVHIALILIVCTSSTIDSYEKSTSYVENDLTAALKDTKEGIREFNSVPLIQQYQAIAGINAGYGFFAPNVASSYILKVSVYDKNRNLVKESYFPPFKSKEGLNRYHTLLGYFQDRLTILENKMQKKKSTEFNESDKYGEFLDIFIKSIGRYYYKEYNPDTYTVSCTLYLHHHPMLQEIKTKNKTKPVLIKLLDIDAKPIKKNHIASN</sequence>
<dbReference type="Proteomes" id="UP000306038">
    <property type="component" value="Unassembled WGS sequence"/>
</dbReference>
<dbReference type="RefSeq" id="WP_076595564.1">
    <property type="nucleotide sequence ID" value="NZ_SDLV01000019.1"/>
</dbReference>
<accession>A0ABY2R6W7</accession>